<dbReference type="PROSITE" id="PS52019">
    <property type="entry name" value="PKS_MFAS_DH"/>
    <property type="match status" value="1"/>
</dbReference>
<dbReference type="Gene3D" id="3.10.129.110">
    <property type="entry name" value="Polyketide synthase dehydratase"/>
    <property type="match status" value="1"/>
</dbReference>
<dbReference type="Pfam" id="PF14765">
    <property type="entry name" value="PS-DH"/>
    <property type="match status" value="1"/>
</dbReference>
<feature type="region of interest" description="N-terminal hotdog fold" evidence="5">
    <location>
        <begin position="1"/>
        <end position="13"/>
    </location>
</feature>
<dbReference type="Gene3D" id="1.10.1200.10">
    <property type="entry name" value="ACP-like"/>
    <property type="match status" value="1"/>
</dbReference>
<dbReference type="SMART" id="SM00822">
    <property type="entry name" value="PKS_KR"/>
    <property type="match status" value="1"/>
</dbReference>
<dbReference type="InterPro" id="IPR006162">
    <property type="entry name" value="Ppantetheine_attach_site"/>
</dbReference>
<dbReference type="SUPFAM" id="SSF47336">
    <property type="entry name" value="ACP-like"/>
    <property type="match status" value="1"/>
</dbReference>
<name>A0ABV5LMB6_9ACTN</name>
<evidence type="ECO:0000259" key="7">
    <source>
        <dbReference type="PROSITE" id="PS52019"/>
    </source>
</evidence>
<evidence type="ECO:0000313" key="8">
    <source>
        <dbReference type="EMBL" id="MFB9353054.1"/>
    </source>
</evidence>
<evidence type="ECO:0000256" key="5">
    <source>
        <dbReference type="PROSITE-ProRule" id="PRU01363"/>
    </source>
</evidence>
<dbReference type="PROSITE" id="PS50075">
    <property type="entry name" value="CARRIER"/>
    <property type="match status" value="1"/>
</dbReference>
<organism evidence="8 9">
    <name type="scientific">Streptomyces heliomycini</name>
    <dbReference type="NCBI Taxonomy" id="284032"/>
    <lineage>
        <taxon>Bacteria</taxon>
        <taxon>Bacillati</taxon>
        <taxon>Actinomycetota</taxon>
        <taxon>Actinomycetes</taxon>
        <taxon>Kitasatosporales</taxon>
        <taxon>Streptomycetaceae</taxon>
        <taxon>Streptomyces</taxon>
    </lineage>
</organism>
<dbReference type="RefSeq" id="WP_380957841.1">
    <property type="nucleotide sequence ID" value="NZ_JBHMDI010000294.1"/>
</dbReference>
<evidence type="ECO:0000256" key="4">
    <source>
        <dbReference type="ARBA" id="ARBA00023268"/>
    </source>
</evidence>
<dbReference type="InterPro" id="IPR049900">
    <property type="entry name" value="PKS_mFAS_DH"/>
</dbReference>
<evidence type="ECO:0000259" key="6">
    <source>
        <dbReference type="PROSITE" id="PS50075"/>
    </source>
</evidence>
<dbReference type="InterPro" id="IPR036291">
    <property type="entry name" value="NAD(P)-bd_dom_sf"/>
</dbReference>
<feature type="region of interest" description="C-terminal hotdog fold" evidence="5">
    <location>
        <begin position="25"/>
        <end position="161"/>
    </location>
</feature>
<dbReference type="InterPro" id="IPR036736">
    <property type="entry name" value="ACP-like_sf"/>
</dbReference>
<dbReference type="PROSITE" id="PS00012">
    <property type="entry name" value="PHOSPHOPANTETHEINE"/>
    <property type="match status" value="1"/>
</dbReference>
<dbReference type="InterPro" id="IPR055123">
    <property type="entry name" value="SpnB-like_Rossmann"/>
</dbReference>
<dbReference type="InterPro" id="IPR020806">
    <property type="entry name" value="PKS_PP-bd"/>
</dbReference>
<dbReference type="SUPFAM" id="SSF51735">
    <property type="entry name" value="NAD(P)-binding Rossmann-fold domains"/>
    <property type="match status" value="2"/>
</dbReference>
<dbReference type="Proteomes" id="UP001589753">
    <property type="component" value="Unassembled WGS sequence"/>
</dbReference>
<dbReference type="InterPro" id="IPR009081">
    <property type="entry name" value="PP-bd_ACP"/>
</dbReference>
<comment type="caution">
    <text evidence="8">The sequence shown here is derived from an EMBL/GenBank/DDBJ whole genome shotgun (WGS) entry which is preliminary data.</text>
</comment>
<feature type="non-terminal residue" evidence="8">
    <location>
        <position position="1"/>
    </location>
</feature>
<dbReference type="InterPro" id="IPR057326">
    <property type="entry name" value="KR_dom"/>
</dbReference>
<feature type="active site" description="Proton donor; for dehydratase activity" evidence="5">
    <location>
        <position position="86"/>
    </location>
</feature>
<keyword evidence="3" id="KW-0808">Transferase</keyword>
<accession>A0ABV5LMB6</accession>
<dbReference type="InterPro" id="IPR050091">
    <property type="entry name" value="PKS_NRPS_Biosynth_Enz"/>
</dbReference>
<proteinExistence type="predicted"/>
<keyword evidence="2" id="KW-0597">Phosphoprotein</keyword>
<dbReference type="InterPro" id="IPR013968">
    <property type="entry name" value="PKS_KR"/>
</dbReference>
<evidence type="ECO:0000313" key="9">
    <source>
        <dbReference type="Proteomes" id="UP001589753"/>
    </source>
</evidence>
<dbReference type="CDD" id="cd08956">
    <property type="entry name" value="KR_3_FAS_SDR_x"/>
    <property type="match status" value="1"/>
</dbReference>
<evidence type="ECO:0000256" key="3">
    <source>
        <dbReference type="ARBA" id="ARBA00022679"/>
    </source>
</evidence>
<dbReference type="PANTHER" id="PTHR43775">
    <property type="entry name" value="FATTY ACID SYNTHASE"/>
    <property type="match status" value="1"/>
</dbReference>
<evidence type="ECO:0000256" key="2">
    <source>
        <dbReference type="ARBA" id="ARBA00022553"/>
    </source>
</evidence>
<feature type="active site" description="Proton acceptor; for dehydratase activity" evidence="5">
    <location>
        <position position="1"/>
    </location>
</feature>
<dbReference type="PANTHER" id="PTHR43775:SF51">
    <property type="entry name" value="INACTIVE PHENOLPHTHIOCEROL SYNTHESIS POLYKETIDE SYNTHASE TYPE I PKS1-RELATED"/>
    <property type="match status" value="1"/>
</dbReference>
<feature type="non-terminal residue" evidence="8">
    <location>
        <position position="693"/>
    </location>
</feature>
<evidence type="ECO:0000256" key="1">
    <source>
        <dbReference type="ARBA" id="ARBA00022450"/>
    </source>
</evidence>
<dbReference type="Pfam" id="PF22953">
    <property type="entry name" value="SpnB_Rossmann"/>
    <property type="match status" value="1"/>
</dbReference>
<sequence>HASGFLVEGVVSAGFDLVQWPPVGAEVVPVEGAYEVFRERGYGYGPVFRGLRAAWRRGEELFAEVALPQESVGEAGGFGLHPALLDASMHAAILNDGEGETVIPFAWNGVRLHAVGASAVRVRIGKSDDGGMRLAVADVTGAPVMSVGSMVGRPVSAGQLGAASGDAGALYGIEWMPGDSAAPAAVWAPWEGLPEDGDVPETVVLDCGADASSSAAGVEVPVGVRSVVHRVLGVVQEWLAGERFAGSRLVVVTRGAVPVGSAGDVVQAPVWGLVRAALAENPGRFALADVGAGTDAEVDAAVAAVAAGEPEVAVWDGAVLVPRLTRLPSTASEDVPALDGTGAVLVTGGTGGLGAVVARYLVAERGVRDLVLTSRRGPDAPGAGELAEELTTLGARVDIVACDVSDREAVHALVASLVAGRGLLAVVHAAGVGDNGLVGALSPERVDGVLAPKADAAWWLHEATGGLDLAAFVLFSSAGGLVLTAGQGNYAAANVFLDALAARRRAEGLPATSMAFGFWDVGAGLGRYLGEVDRRRMASQGLPVLSHEAGLELFAAGLERGEATVVPLRVDTAALRTRTDEVPALLRALAPTVRRATAAATDGAAGEEVPAQRLAALPAGERRRAVLQLVRSQVAAVLGHGSAEAIGPDRAFQELGFDSLAATELRNQLNQLTGLRLPATLVFDHPNALAVTE</sequence>
<gene>
    <name evidence="8" type="ORF">ACFFUA_37650</name>
</gene>
<dbReference type="InterPro" id="IPR049551">
    <property type="entry name" value="PKS_DH_C"/>
</dbReference>
<dbReference type="EMBL" id="JBHMDI010000294">
    <property type="protein sequence ID" value="MFB9353054.1"/>
    <property type="molecule type" value="Genomic_DNA"/>
</dbReference>
<keyword evidence="1" id="KW-0596">Phosphopantetheine</keyword>
<keyword evidence="9" id="KW-1185">Reference proteome</keyword>
<dbReference type="Pfam" id="PF08659">
    <property type="entry name" value="KR"/>
    <property type="match status" value="1"/>
</dbReference>
<reference evidence="8 9" key="1">
    <citation type="submission" date="2024-09" db="EMBL/GenBank/DDBJ databases">
        <authorList>
            <person name="Sun Q."/>
            <person name="Mori K."/>
        </authorList>
    </citation>
    <scope>NUCLEOTIDE SEQUENCE [LARGE SCALE GENOMIC DNA]</scope>
    <source>
        <strain evidence="8 9">JCM 9767</strain>
    </source>
</reference>
<dbReference type="InterPro" id="IPR042104">
    <property type="entry name" value="PKS_dehydratase_sf"/>
</dbReference>
<dbReference type="Pfam" id="PF00550">
    <property type="entry name" value="PP-binding"/>
    <property type="match status" value="1"/>
</dbReference>
<dbReference type="SMART" id="SM00823">
    <property type="entry name" value="PKS_PP"/>
    <property type="match status" value="1"/>
</dbReference>
<protein>
    <submittedName>
        <fullName evidence="8">Type I polyketide synthase</fullName>
    </submittedName>
</protein>
<dbReference type="SMART" id="SM01294">
    <property type="entry name" value="PKS_PP_betabranch"/>
    <property type="match status" value="1"/>
</dbReference>
<keyword evidence="4" id="KW-0511">Multifunctional enzyme</keyword>
<feature type="domain" description="Carrier" evidence="6">
    <location>
        <begin position="624"/>
        <end position="693"/>
    </location>
</feature>
<dbReference type="Gene3D" id="3.40.50.720">
    <property type="entry name" value="NAD(P)-binding Rossmann-like Domain"/>
    <property type="match status" value="1"/>
</dbReference>
<feature type="domain" description="PKS/mFAS DH" evidence="7">
    <location>
        <begin position="1"/>
        <end position="161"/>
    </location>
</feature>